<dbReference type="Gene3D" id="1.10.3670.10">
    <property type="entry name" value="Putative xylanase like domain"/>
    <property type="match status" value="1"/>
</dbReference>
<evidence type="ECO:0000313" key="2">
    <source>
        <dbReference type="Proteomes" id="UP000255129"/>
    </source>
</evidence>
<dbReference type="InterPro" id="IPR038765">
    <property type="entry name" value="Papain-like_cys_pep_sf"/>
</dbReference>
<name>A0A379G092_9GAMM</name>
<dbReference type="RefSeq" id="WP_115163907.1">
    <property type="nucleotide sequence ID" value="NZ_UGUA01000002.1"/>
</dbReference>
<accession>A0A379G092</accession>
<dbReference type="InterPro" id="IPR010846">
    <property type="entry name" value="AmiA-like"/>
</dbReference>
<proteinExistence type="predicted"/>
<reference evidence="1 2" key="1">
    <citation type="submission" date="2018-06" db="EMBL/GenBank/DDBJ databases">
        <authorList>
            <consortium name="Pathogen Informatics"/>
            <person name="Doyle S."/>
        </authorList>
    </citation>
    <scope>NUCLEOTIDE SEQUENCE [LARGE SCALE GENOMIC DNA]</scope>
    <source>
        <strain evidence="1 2">NCTC12026</strain>
    </source>
</reference>
<protein>
    <submittedName>
        <fullName evidence="1">Protein of uncharacterized function (DUF1460)</fullName>
    </submittedName>
</protein>
<dbReference type="Gene3D" id="2.30.260.10">
    <property type="entry name" value="putative xylanase like domain"/>
    <property type="match status" value="1"/>
</dbReference>
<dbReference type="Pfam" id="PF07313">
    <property type="entry name" value="AmiA-like"/>
    <property type="match status" value="1"/>
</dbReference>
<dbReference type="EMBL" id="UGUA01000002">
    <property type="protein sequence ID" value="SUC34292.1"/>
    <property type="molecule type" value="Genomic_DNA"/>
</dbReference>
<gene>
    <name evidence="1" type="ORF">NCTC12026_00629</name>
</gene>
<dbReference type="OrthoDB" id="9796191at2"/>
<evidence type="ECO:0000313" key="1">
    <source>
        <dbReference type="EMBL" id="SUC34292.1"/>
    </source>
</evidence>
<sequence length="264" mass="30177">MSILKSIKRIGLFFVSFLLYSGCIQSNELNEVVLTAGSYKLLENVISAGQNQSTEQKVINATTILLGTPYNNRTLNMNPLLPERLVIDLKAMDCMTFIEYSEAFKHADNLEQFSQHLEKVRYIDAKVAFDSRRHFFTDWSQEHDHLVDDITSQLSPHTISINKQLNLKENGGKYISSLDSKSRVIHYIPVRFIDHRVLSQLKTGDYIGIYSPSSGLDVTHVGIVIRENNKILFRHASSQHKNFQVIDTELSQYLKGKEGILVFR</sequence>
<organism evidence="1 2">
    <name type="scientific">Providencia rustigianii</name>
    <dbReference type="NCBI Taxonomy" id="158850"/>
    <lineage>
        <taxon>Bacteria</taxon>
        <taxon>Pseudomonadati</taxon>
        <taxon>Pseudomonadota</taxon>
        <taxon>Gammaproteobacteria</taxon>
        <taxon>Enterobacterales</taxon>
        <taxon>Morganellaceae</taxon>
        <taxon>Providencia</taxon>
    </lineage>
</organism>
<dbReference type="Proteomes" id="UP000255129">
    <property type="component" value="Unassembled WGS sequence"/>
</dbReference>
<dbReference type="AlphaFoldDB" id="A0A379G092"/>
<dbReference type="SUPFAM" id="SSF54001">
    <property type="entry name" value="Cysteine proteinases"/>
    <property type="match status" value="1"/>
</dbReference>